<evidence type="ECO:0000256" key="1">
    <source>
        <dbReference type="SAM" id="MobiDB-lite"/>
    </source>
</evidence>
<feature type="compositionally biased region" description="Basic residues" evidence="1">
    <location>
        <begin position="21"/>
        <end position="30"/>
    </location>
</feature>
<name>Q6ZKG8_ORYSJ</name>
<accession>Q6ZKG8</accession>
<protein>
    <submittedName>
        <fullName evidence="2">Uncharacterized protein</fullName>
    </submittedName>
</protein>
<organism evidence="2 3">
    <name type="scientific">Oryza sativa subsp. japonica</name>
    <name type="common">Rice</name>
    <dbReference type="NCBI Taxonomy" id="39947"/>
    <lineage>
        <taxon>Eukaryota</taxon>
        <taxon>Viridiplantae</taxon>
        <taxon>Streptophyta</taxon>
        <taxon>Embryophyta</taxon>
        <taxon>Tracheophyta</taxon>
        <taxon>Spermatophyta</taxon>
        <taxon>Magnoliopsida</taxon>
        <taxon>Liliopsida</taxon>
        <taxon>Poales</taxon>
        <taxon>Poaceae</taxon>
        <taxon>BOP clade</taxon>
        <taxon>Oryzoideae</taxon>
        <taxon>Oryzeae</taxon>
        <taxon>Oryzinae</taxon>
        <taxon>Oryza</taxon>
        <taxon>Oryza sativa</taxon>
    </lineage>
</organism>
<evidence type="ECO:0000313" key="3">
    <source>
        <dbReference type="Proteomes" id="UP000000763"/>
    </source>
</evidence>
<feature type="region of interest" description="Disordered" evidence="1">
    <location>
        <begin position="1"/>
        <end position="50"/>
    </location>
</feature>
<dbReference type="EMBL" id="AP003877">
    <property type="protein sequence ID" value="BAD03031.1"/>
    <property type="molecule type" value="Genomic_DNA"/>
</dbReference>
<reference evidence="3" key="2">
    <citation type="journal article" date="2008" name="Nucleic Acids Res.">
        <title>The rice annotation project database (RAP-DB): 2008 update.</title>
        <authorList>
            <consortium name="The rice annotation project (RAP)"/>
        </authorList>
    </citation>
    <scope>GENOME REANNOTATION</scope>
    <source>
        <strain evidence="3">cv. Nipponbare</strain>
    </source>
</reference>
<reference evidence="3" key="1">
    <citation type="journal article" date="2005" name="Nature">
        <title>The map-based sequence of the rice genome.</title>
        <authorList>
            <consortium name="International rice genome sequencing project (IRGSP)"/>
            <person name="Matsumoto T."/>
            <person name="Wu J."/>
            <person name="Kanamori H."/>
            <person name="Katayose Y."/>
            <person name="Fujisawa M."/>
            <person name="Namiki N."/>
            <person name="Mizuno H."/>
            <person name="Yamamoto K."/>
            <person name="Antonio B.A."/>
            <person name="Baba T."/>
            <person name="Sakata K."/>
            <person name="Nagamura Y."/>
            <person name="Aoki H."/>
            <person name="Arikawa K."/>
            <person name="Arita K."/>
            <person name="Bito T."/>
            <person name="Chiden Y."/>
            <person name="Fujitsuka N."/>
            <person name="Fukunaka R."/>
            <person name="Hamada M."/>
            <person name="Harada C."/>
            <person name="Hayashi A."/>
            <person name="Hijishita S."/>
            <person name="Honda M."/>
            <person name="Hosokawa S."/>
            <person name="Ichikawa Y."/>
            <person name="Idonuma A."/>
            <person name="Iijima M."/>
            <person name="Ikeda M."/>
            <person name="Ikeno M."/>
            <person name="Ito K."/>
            <person name="Ito S."/>
            <person name="Ito T."/>
            <person name="Ito Y."/>
            <person name="Ito Y."/>
            <person name="Iwabuchi A."/>
            <person name="Kamiya K."/>
            <person name="Karasawa W."/>
            <person name="Kurita K."/>
            <person name="Katagiri S."/>
            <person name="Kikuta A."/>
            <person name="Kobayashi H."/>
            <person name="Kobayashi N."/>
            <person name="Machita K."/>
            <person name="Maehara T."/>
            <person name="Masukawa M."/>
            <person name="Mizubayashi T."/>
            <person name="Mukai Y."/>
            <person name="Nagasaki H."/>
            <person name="Nagata Y."/>
            <person name="Naito S."/>
            <person name="Nakashima M."/>
            <person name="Nakama Y."/>
            <person name="Nakamichi Y."/>
            <person name="Nakamura M."/>
            <person name="Meguro A."/>
            <person name="Negishi M."/>
            <person name="Ohta I."/>
            <person name="Ohta T."/>
            <person name="Okamoto M."/>
            <person name="Ono N."/>
            <person name="Saji S."/>
            <person name="Sakaguchi M."/>
            <person name="Sakai K."/>
            <person name="Shibata M."/>
            <person name="Shimokawa T."/>
            <person name="Song J."/>
            <person name="Takazaki Y."/>
            <person name="Terasawa K."/>
            <person name="Tsugane M."/>
            <person name="Tsuji K."/>
            <person name="Ueda S."/>
            <person name="Waki K."/>
            <person name="Yamagata H."/>
            <person name="Yamamoto M."/>
            <person name="Yamamoto S."/>
            <person name="Yamane H."/>
            <person name="Yoshiki S."/>
            <person name="Yoshihara R."/>
            <person name="Yukawa K."/>
            <person name="Zhong H."/>
            <person name="Yano M."/>
            <person name="Yuan Q."/>
            <person name="Ouyang S."/>
            <person name="Liu J."/>
            <person name="Jones K.M."/>
            <person name="Gansberger K."/>
            <person name="Moffat K."/>
            <person name="Hill J."/>
            <person name="Bera J."/>
            <person name="Fadrosh D."/>
            <person name="Jin S."/>
            <person name="Johri S."/>
            <person name="Kim M."/>
            <person name="Overton L."/>
            <person name="Reardon M."/>
            <person name="Tsitrin T."/>
            <person name="Vuong H."/>
            <person name="Weaver B."/>
            <person name="Ciecko A."/>
            <person name="Tallon L."/>
            <person name="Jackson J."/>
            <person name="Pai G."/>
            <person name="Aken S.V."/>
            <person name="Utterback T."/>
            <person name="Reidmuller S."/>
            <person name="Feldblyum T."/>
            <person name="Hsiao J."/>
            <person name="Zismann V."/>
            <person name="Iobst S."/>
            <person name="de Vazeille A.R."/>
            <person name="Buell C.R."/>
            <person name="Ying K."/>
            <person name="Li Y."/>
            <person name="Lu T."/>
            <person name="Huang Y."/>
            <person name="Zhao Q."/>
            <person name="Feng Q."/>
            <person name="Zhang L."/>
            <person name="Zhu J."/>
            <person name="Weng Q."/>
            <person name="Mu J."/>
            <person name="Lu Y."/>
            <person name="Fan D."/>
            <person name="Liu Y."/>
            <person name="Guan J."/>
            <person name="Zhang Y."/>
            <person name="Yu S."/>
            <person name="Liu X."/>
            <person name="Zhang Y."/>
            <person name="Hong G."/>
            <person name="Han B."/>
            <person name="Choisne N."/>
            <person name="Demange N."/>
            <person name="Orjeda G."/>
            <person name="Samain S."/>
            <person name="Cattolico L."/>
            <person name="Pelletier E."/>
            <person name="Couloux A."/>
            <person name="Segurens B."/>
            <person name="Wincker P."/>
            <person name="D'Hont A."/>
            <person name="Scarpelli C."/>
            <person name="Weissenbach J."/>
            <person name="Salanoubat M."/>
            <person name="Quetier F."/>
            <person name="Yu Y."/>
            <person name="Kim H.R."/>
            <person name="Rambo T."/>
            <person name="Currie J."/>
            <person name="Collura K."/>
            <person name="Luo M."/>
            <person name="Yang T."/>
            <person name="Ammiraju J.S.S."/>
            <person name="Engler F."/>
            <person name="Soderlund C."/>
            <person name="Wing R.A."/>
            <person name="Palmer L.E."/>
            <person name="de la Bastide M."/>
            <person name="Spiegel L."/>
            <person name="Nascimento L."/>
            <person name="Zutavern T."/>
            <person name="O'Shaughnessy A."/>
            <person name="Dike S."/>
            <person name="Dedhia N."/>
            <person name="Preston R."/>
            <person name="Balija V."/>
            <person name="McCombie W.R."/>
            <person name="Chow T."/>
            <person name="Chen H."/>
            <person name="Chung M."/>
            <person name="Chen C."/>
            <person name="Shaw J."/>
            <person name="Wu H."/>
            <person name="Hsiao K."/>
            <person name="Chao Y."/>
            <person name="Chu M."/>
            <person name="Cheng C."/>
            <person name="Hour A."/>
            <person name="Lee P."/>
            <person name="Lin S."/>
            <person name="Lin Y."/>
            <person name="Liou J."/>
            <person name="Liu S."/>
            <person name="Hsing Y."/>
            <person name="Raghuvanshi S."/>
            <person name="Mohanty A."/>
            <person name="Bharti A.K."/>
            <person name="Gaur A."/>
            <person name="Gupta V."/>
            <person name="Kumar D."/>
            <person name="Ravi V."/>
            <person name="Vij S."/>
            <person name="Kapur A."/>
            <person name="Khurana P."/>
            <person name="Khurana P."/>
            <person name="Khurana J.P."/>
            <person name="Tyagi A.K."/>
            <person name="Gaikwad K."/>
            <person name="Singh A."/>
            <person name="Dalal V."/>
            <person name="Srivastava S."/>
            <person name="Dixit A."/>
            <person name="Pal A.K."/>
            <person name="Ghazi I.A."/>
            <person name="Yadav M."/>
            <person name="Pandit A."/>
            <person name="Bhargava A."/>
            <person name="Sureshbabu K."/>
            <person name="Batra K."/>
            <person name="Sharma T.R."/>
            <person name="Mohapatra T."/>
            <person name="Singh N.K."/>
            <person name="Messing J."/>
            <person name="Nelson A.B."/>
            <person name="Fuks G."/>
            <person name="Kavchok S."/>
            <person name="Keizer G."/>
            <person name="Linton E."/>
            <person name="Llaca V."/>
            <person name="Song R."/>
            <person name="Tanyolac B."/>
            <person name="Young S."/>
            <person name="Ho-Il K."/>
            <person name="Hahn J.H."/>
            <person name="Sangsakoo G."/>
            <person name="Vanavichit A."/>
            <person name="de Mattos Luiz.A.T."/>
            <person name="Zimmer P.D."/>
            <person name="Malone G."/>
            <person name="Dellagostin O."/>
            <person name="de Oliveira A.C."/>
            <person name="Bevan M."/>
            <person name="Bancroft I."/>
            <person name="Minx P."/>
            <person name="Cordum H."/>
            <person name="Wilson R."/>
            <person name="Cheng Z."/>
            <person name="Jin W."/>
            <person name="Jiang J."/>
            <person name="Leong S.A."/>
            <person name="Iwama H."/>
            <person name="Gojobori T."/>
            <person name="Itoh T."/>
            <person name="Niimura Y."/>
            <person name="Fujii Y."/>
            <person name="Habara T."/>
            <person name="Sakai H."/>
            <person name="Sato Y."/>
            <person name="Wilson G."/>
            <person name="Kumar K."/>
            <person name="McCouch S."/>
            <person name="Juretic N."/>
            <person name="Hoen D."/>
            <person name="Wright S."/>
            <person name="Bruskiewich R."/>
            <person name="Bureau T."/>
            <person name="Miyao A."/>
            <person name="Hirochika H."/>
            <person name="Nishikawa T."/>
            <person name="Kadowaki K."/>
            <person name="Sugiura M."/>
            <person name="Burr B."/>
            <person name="Sasaki T."/>
        </authorList>
    </citation>
    <scope>NUCLEOTIDE SEQUENCE [LARGE SCALE GENOMIC DNA]</scope>
    <source>
        <strain evidence="3">cv. Nipponbare</strain>
    </source>
</reference>
<dbReference type="AlphaFoldDB" id="Q6ZKG8"/>
<feature type="compositionally biased region" description="Basic and acidic residues" evidence="1">
    <location>
        <begin position="31"/>
        <end position="42"/>
    </location>
</feature>
<gene>
    <name evidence="2" type="primary">OJ1119_E09.19</name>
</gene>
<sequence length="125" mass="13809">MRSPELEDSAGSSEDSNAKRTTMRTHRCKEQRRTTTNDDRQRAPNGGKVGTTTAVAFLRRAAATYGWTGFFSVLRCRQRPRGFGGGKPVAGVKINLAERREVAALIGNGRRDWKRRLEMAAGVGE</sequence>
<dbReference type="Proteomes" id="UP000000763">
    <property type="component" value="Chromosome 8"/>
</dbReference>
<proteinExistence type="predicted"/>
<evidence type="ECO:0000313" key="2">
    <source>
        <dbReference type="EMBL" id="BAD03031.1"/>
    </source>
</evidence>